<feature type="transmembrane region" description="Helical" evidence="1">
    <location>
        <begin position="152"/>
        <end position="172"/>
    </location>
</feature>
<evidence type="ECO:0000256" key="1">
    <source>
        <dbReference type="SAM" id="Phobius"/>
    </source>
</evidence>
<evidence type="ECO:0000313" key="3">
    <source>
        <dbReference type="Proteomes" id="UP001596494"/>
    </source>
</evidence>
<sequence length="187" mass="21249">MNISEMKSELAIKSKHGISFLTSAVVVWLLITVVFLLPIEINQKNVFMLFASGLTFPLAIILSKLFDVDWKAENLPLSDLGLYLNLAQLMYFPIIFLVFAKSAVDMAAVFAIITAAHLFPYGWLYDAKAYSFFSPVVSVLIFVLSLTLSIKYLWLIPLLMCVALFVLTTLLYRSYKRKLYREEKTAV</sequence>
<dbReference type="EMBL" id="JBHTBY010000017">
    <property type="protein sequence ID" value="MFC7322571.1"/>
    <property type="molecule type" value="Genomic_DNA"/>
</dbReference>
<accession>A0ABW2K6Z6</accession>
<feature type="transmembrane region" description="Helical" evidence="1">
    <location>
        <begin position="20"/>
        <end position="39"/>
    </location>
</feature>
<feature type="transmembrane region" description="Helical" evidence="1">
    <location>
        <begin position="45"/>
        <end position="68"/>
    </location>
</feature>
<feature type="transmembrane region" description="Helical" evidence="1">
    <location>
        <begin position="80"/>
        <end position="100"/>
    </location>
</feature>
<dbReference type="Proteomes" id="UP001596494">
    <property type="component" value="Unassembled WGS sequence"/>
</dbReference>
<evidence type="ECO:0000313" key="2">
    <source>
        <dbReference type="EMBL" id="MFC7322571.1"/>
    </source>
</evidence>
<comment type="caution">
    <text evidence="2">The sequence shown here is derived from an EMBL/GenBank/DDBJ whole genome shotgun (WGS) entry which is preliminary data.</text>
</comment>
<name>A0ABW2K6Z6_9BACI</name>
<feature type="transmembrane region" description="Helical" evidence="1">
    <location>
        <begin position="129"/>
        <end position="146"/>
    </location>
</feature>
<keyword evidence="1" id="KW-0812">Transmembrane</keyword>
<keyword evidence="3" id="KW-1185">Reference proteome</keyword>
<dbReference type="RefSeq" id="WP_289214948.1">
    <property type="nucleotide sequence ID" value="NZ_JAPVRC010000002.1"/>
</dbReference>
<dbReference type="InterPro" id="IPR053824">
    <property type="entry name" value="DUF7010"/>
</dbReference>
<keyword evidence="1" id="KW-1133">Transmembrane helix</keyword>
<dbReference type="Pfam" id="PF22765">
    <property type="entry name" value="DUF7010"/>
    <property type="match status" value="1"/>
</dbReference>
<protein>
    <submittedName>
        <fullName evidence="2">DUF7010 family protein</fullName>
    </submittedName>
</protein>
<keyword evidence="1" id="KW-0472">Membrane</keyword>
<reference evidence="3" key="1">
    <citation type="journal article" date="2019" name="Int. J. Syst. Evol. Microbiol.">
        <title>The Global Catalogue of Microorganisms (GCM) 10K type strain sequencing project: providing services to taxonomists for standard genome sequencing and annotation.</title>
        <authorList>
            <consortium name="The Broad Institute Genomics Platform"/>
            <consortium name="The Broad Institute Genome Sequencing Center for Infectious Disease"/>
            <person name="Wu L."/>
            <person name="Ma J."/>
        </authorList>
    </citation>
    <scope>NUCLEOTIDE SEQUENCE [LARGE SCALE GENOMIC DNA]</scope>
    <source>
        <strain evidence="3">CCUG 73951</strain>
    </source>
</reference>
<feature type="transmembrane region" description="Helical" evidence="1">
    <location>
        <begin position="106"/>
        <end position="124"/>
    </location>
</feature>
<proteinExistence type="predicted"/>
<gene>
    <name evidence="2" type="ORF">ACFQMN_17035</name>
</gene>
<organism evidence="2 3">
    <name type="scientific">Halobacillus campisalis</name>
    <dbReference type="NCBI Taxonomy" id="435909"/>
    <lineage>
        <taxon>Bacteria</taxon>
        <taxon>Bacillati</taxon>
        <taxon>Bacillota</taxon>
        <taxon>Bacilli</taxon>
        <taxon>Bacillales</taxon>
        <taxon>Bacillaceae</taxon>
        <taxon>Halobacillus</taxon>
    </lineage>
</organism>